<evidence type="ECO:0000313" key="2">
    <source>
        <dbReference type="Proteomes" id="UP001501288"/>
    </source>
</evidence>
<dbReference type="EMBL" id="BAAANV010000052">
    <property type="protein sequence ID" value="GAA1550372.1"/>
    <property type="molecule type" value="Genomic_DNA"/>
</dbReference>
<dbReference type="Proteomes" id="UP001501288">
    <property type="component" value="Unassembled WGS sequence"/>
</dbReference>
<keyword evidence="2" id="KW-1185">Reference proteome</keyword>
<proteinExistence type="predicted"/>
<sequence>MDLYRARTRFGPMGDGVLRCGRAHGVQWGIGAGRVERGRGTVRHISNRFRKRIVLQDDQRTIEYVIEHEWPES</sequence>
<gene>
    <name evidence="1" type="ORF">GCM10009762_24240</name>
</gene>
<name>A0ABN2C186_9MICO</name>
<organism evidence="1 2">
    <name type="scientific">Dermacoccus barathri</name>
    <dbReference type="NCBI Taxonomy" id="322601"/>
    <lineage>
        <taxon>Bacteria</taxon>
        <taxon>Bacillati</taxon>
        <taxon>Actinomycetota</taxon>
        <taxon>Actinomycetes</taxon>
        <taxon>Micrococcales</taxon>
        <taxon>Dermacoccaceae</taxon>
        <taxon>Dermacoccus</taxon>
    </lineage>
</organism>
<accession>A0ABN2C186</accession>
<reference evidence="1 2" key="1">
    <citation type="journal article" date="2019" name="Int. J. Syst. Evol. Microbiol.">
        <title>The Global Catalogue of Microorganisms (GCM) 10K type strain sequencing project: providing services to taxonomists for standard genome sequencing and annotation.</title>
        <authorList>
            <consortium name="The Broad Institute Genomics Platform"/>
            <consortium name="The Broad Institute Genome Sequencing Center for Infectious Disease"/>
            <person name="Wu L."/>
            <person name="Ma J."/>
        </authorList>
    </citation>
    <scope>NUCLEOTIDE SEQUENCE [LARGE SCALE GENOMIC DNA]</scope>
    <source>
        <strain evidence="1 2">JCM 14588</strain>
    </source>
</reference>
<protein>
    <submittedName>
        <fullName evidence="1">Uncharacterized protein</fullName>
    </submittedName>
</protein>
<evidence type="ECO:0000313" key="1">
    <source>
        <dbReference type="EMBL" id="GAA1550372.1"/>
    </source>
</evidence>
<comment type="caution">
    <text evidence="1">The sequence shown here is derived from an EMBL/GenBank/DDBJ whole genome shotgun (WGS) entry which is preliminary data.</text>
</comment>